<dbReference type="PANTHER" id="PTHR31632">
    <property type="entry name" value="IRON TRANSPORTER FTH1"/>
    <property type="match status" value="1"/>
</dbReference>
<feature type="transmembrane region" description="Helical" evidence="6">
    <location>
        <begin position="146"/>
        <end position="167"/>
    </location>
</feature>
<proteinExistence type="inferred from homology"/>
<dbReference type="InterPro" id="IPR004923">
    <property type="entry name" value="FTR1/Fip1/EfeU"/>
</dbReference>
<feature type="transmembrane region" description="Helical" evidence="6">
    <location>
        <begin position="179"/>
        <end position="197"/>
    </location>
</feature>
<evidence type="ECO:0000256" key="6">
    <source>
        <dbReference type="SAM" id="Phobius"/>
    </source>
</evidence>
<name>A0A6J7LZY9_9ZZZZ</name>
<evidence type="ECO:0000256" key="2">
    <source>
        <dbReference type="ARBA" id="ARBA00008333"/>
    </source>
</evidence>
<dbReference type="EMBL" id="CAFAAV010000033">
    <property type="protein sequence ID" value="CAB4809465.1"/>
    <property type="molecule type" value="Genomic_DNA"/>
</dbReference>
<keyword evidence="4 6" id="KW-1133">Transmembrane helix</keyword>
<feature type="transmembrane region" description="Helical" evidence="6">
    <location>
        <begin position="71"/>
        <end position="90"/>
    </location>
</feature>
<evidence type="ECO:0000313" key="10">
    <source>
        <dbReference type="EMBL" id="CAB4850891.1"/>
    </source>
</evidence>
<dbReference type="AlphaFoldDB" id="A0A6J7LZY9"/>
<comment type="subcellular location">
    <subcellularLocation>
        <location evidence="1">Membrane</location>
        <topology evidence="1">Multi-pass membrane protein</topology>
    </subcellularLocation>
</comment>
<evidence type="ECO:0000256" key="3">
    <source>
        <dbReference type="ARBA" id="ARBA00022692"/>
    </source>
</evidence>
<dbReference type="EMBL" id="CAFBMT010000005">
    <property type="protein sequence ID" value="CAB4926222.1"/>
    <property type="molecule type" value="Genomic_DNA"/>
</dbReference>
<evidence type="ECO:0000313" key="7">
    <source>
        <dbReference type="EMBL" id="CAB4363332.1"/>
    </source>
</evidence>
<evidence type="ECO:0000256" key="4">
    <source>
        <dbReference type="ARBA" id="ARBA00022989"/>
    </source>
</evidence>
<dbReference type="GO" id="GO:0033573">
    <property type="term" value="C:high-affinity iron permease complex"/>
    <property type="evidence" value="ECO:0007669"/>
    <property type="project" value="InterPro"/>
</dbReference>
<reference evidence="12" key="1">
    <citation type="submission" date="2020-05" db="EMBL/GenBank/DDBJ databases">
        <authorList>
            <person name="Chiriac C."/>
            <person name="Salcher M."/>
            <person name="Ghai R."/>
            <person name="Kavagutti S V."/>
        </authorList>
    </citation>
    <scope>NUCLEOTIDE SEQUENCE</scope>
</reference>
<evidence type="ECO:0000313" key="12">
    <source>
        <dbReference type="EMBL" id="CAB4971993.1"/>
    </source>
</evidence>
<evidence type="ECO:0000313" key="11">
    <source>
        <dbReference type="EMBL" id="CAB4926222.1"/>
    </source>
</evidence>
<dbReference type="GO" id="GO:0015093">
    <property type="term" value="F:ferrous iron transmembrane transporter activity"/>
    <property type="evidence" value="ECO:0007669"/>
    <property type="project" value="TreeGrafter"/>
</dbReference>
<feature type="transmembrane region" description="Helical" evidence="6">
    <location>
        <begin position="6"/>
        <end position="26"/>
    </location>
</feature>
<evidence type="ECO:0000256" key="1">
    <source>
        <dbReference type="ARBA" id="ARBA00004141"/>
    </source>
</evidence>
<accession>A0A6J7LZY9</accession>
<dbReference type="EMBL" id="CAFBOL010000003">
    <property type="protein sequence ID" value="CAB4971993.1"/>
    <property type="molecule type" value="Genomic_DNA"/>
</dbReference>
<dbReference type="PANTHER" id="PTHR31632:SF2">
    <property type="entry name" value="PLASMA MEMBRANE IRON PERMEASE"/>
    <property type="match status" value="1"/>
</dbReference>
<comment type="similarity">
    <text evidence="2">Belongs to the oxidase-dependent Fe transporter (OFeT) (TC 9.A.10.1) family.</text>
</comment>
<evidence type="ECO:0000313" key="8">
    <source>
        <dbReference type="EMBL" id="CAB4722805.1"/>
    </source>
</evidence>
<feature type="transmembrane region" description="Helical" evidence="6">
    <location>
        <begin position="38"/>
        <end position="59"/>
    </location>
</feature>
<evidence type="ECO:0000313" key="9">
    <source>
        <dbReference type="EMBL" id="CAB4809465.1"/>
    </source>
</evidence>
<keyword evidence="5 6" id="KW-0472">Membrane</keyword>
<keyword evidence="3 6" id="KW-0812">Transmembrane</keyword>
<protein>
    <submittedName>
        <fullName evidence="12">Unannotated protein</fullName>
    </submittedName>
</protein>
<dbReference type="EMBL" id="CAFBIY010000066">
    <property type="protein sequence ID" value="CAB4850891.1"/>
    <property type="molecule type" value="Genomic_DNA"/>
</dbReference>
<gene>
    <name evidence="8" type="ORF">UFOPK2656_01493</name>
    <name evidence="9" type="ORF">UFOPK3099_00635</name>
    <name evidence="10" type="ORF">UFOPK3267_01338</name>
    <name evidence="11" type="ORF">UFOPK3651_01185</name>
    <name evidence="12" type="ORF">UFOPK3931_00202</name>
    <name evidence="7" type="ORF">UFOPK4189_01114</name>
</gene>
<dbReference type="EMBL" id="CAESGF010000005">
    <property type="protein sequence ID" value="CAB4363332.1"/>
    <property type="molecule type" value="Genomic_DNA"/>
</dbReference>
<dbReference type="EMBL" id="CAEZYF010000008">
    <property type="protein sequence ID" value="CAB4722805.1"/>
    <property type="molecule type" value="Genomic_DNA"/>
</dbReference>
<dbReference type="Pfam" id="PF03239">
    <property type="entry name" value="FTR1"/>
    <property type="match status" value="1"/>
</dbReference>
<organism evidence="12">
    <name type="scientific">freshwater metagenome</name>
    <dbReference type="NCBI Taxonomy" id="449393"/>
    <lineage>
        <taxon>unclassified sequences</taxon>
        <taxon>metagenomes</taxon>
        <taxon>ecological metagenomes</taxon>
    </lineage>
</organism>
<feature type="transmembrane region" description="Helical" evidence="6">
    <location>
        <begin position="111"/>
        <end position="134"/>
    </location>
</feature>
<evidence type="ECO:0000256" key="5">
    <source>
        <dbReference type="ARBA" id="ARBA00023136"/>
    </source>
</evidence>
<sequence>MGAAFLITLREGLEISIVLAVLIGYLVKTDRRGDLRAVWLGTGVATLACVVAGVAVHAVTKGLNGKAEPAVEGSLAVLAAIVLTFMILWMHKNAHTMGGHLRAKVDGATTLAGVAMVAFVGVAREGFETVLFLLGAESGNAKGADVVIGGVLGLALSAAVGIAMYLGSNKIDLRSFFRYTGIVLILFAAGLVGKAFHEFPELLEFNNSWLMHSAWSITSGPFAKGTFYDFLNGLFGWANEPERIRVLAYGCYVVPVMWLFLRNPAPVTATADATVEPVPSLGSQTATL</sequence>